<dbReference type="AlphaFoldDB" id="A0A4Y2L9W4"/>
<organism evidence="1 2">
    <name type="scientific">Araneus ventricosus</name>
    <name type="common">Orbweaver spider</name>
    <name type="synonym">Epeira ventricosa</name>
    <dbReference type="NCBI Taxonomy" id="182803"/>
    <lineage>
        <taxon>Eukaryota</taxon>
        <taxon>Metazoa</taxon>
        <taxon>Ecdysozoa</taxon>
        <taxon>Arthropoda</taxon>
        <taxon>Chelicerata</taxon>
        <taxon>Arachnida</taxon>
        <taxon>Araneae</taxon>
        <taxon>Araneomorphae</taxon>
        <taxon>Entelegynae</taxon>
        <taxon>Araneoidea</taxon>
        <taxon>Araneidae</taxon>
        <taxon>Araneus</taxon>
    </lineage>
</organism>
<accession>A0A4Y2L9W4</accession>
<evidence type="ECO:0000313" key="1">
    <source>
        <dbReference type="EMBL" id="GBN10597.1"/>
    </source>
</evidence>
<dbReference type="Proteomes" id="UP000499080">
    <property type="component" value="Unassembled WGS sequence"/>
</dbReference>
<gene>
    <name evidence="1" type="ORF">AVEN_35358_1</name>
</gene>
<proteinExistence type="predicted"/>
<sequence length="101" mass="11216">MRKFDANCSGVVENFGFSSSFVKPALHLYSIPSICPNTGFFHLFKSKNQARPSSEAPKCADSRRERSSLSLYSCSSTPYFPIQRISVKGSLVARFLSSQII</sequence>
<evidence type="ECO:0000313" key="2">
    <source>
        <dbReference type="Proteomes" id="UP000499080"/>
    </source>
</evidence>
<name>A0A4Y2L9W4_ARAVE</name>
<comment type="caution">
    <text evidence="1">The sequence shown here is derived from an EMBL/GenBank/DDBJ whole genome shotgun (WGS) entry which is preliminary data.</text>
</comment>
<protein>
    <submittedName>
        <fullName evidence="1">Uncharacterized protein</fullName>
    </submittedName>
</protein>
<keyword evidence="2" id="KW-1185">Reference proteome</keyword>
<reference evidence="1 2" key="1">
    <citation type="journal article" date="2019" name="Sci. Rep.">
        <title>Orb-weaving spider Araneus ventricosus genome elucidates the spidroin gene catalogue.</title>
        <authorList>
            <person name="Kono N."/>
            <person name="Nakamura H."/>
            <person name="Ohtoshi R."/>
            <person name="Moran D.A.P."/>
            <person name="Shinohara A."/>
            <person name="Yoshida Y."/>
            <person name="Fujiwara M."/>
            <person name="Mori M."/>
            <person name="Tomita M."/>
            <person name="Arakawa K."/>
        </authorList>
    </citation>
    <scope>NUCLEOTIDE SEQUENCE [LARGE SCALE GENOMIC DNA]</scope>
</reference>
<dbReference type="EMBL" id="BGPR01005483">
    <property type="protein sequence ID" value="GBN10597.1"/>
    <property type="molecule type" value="Genomic_DNA"/>
</dbReference>